<evidence type="ECO:0008006" key="3">
    <source>
        <dbReference type="Google" id="ProtNLM"/>
    </source>
</evidence>
<evidence type="ECO:0000313" key="1">
    <source>
        <dbReference type="EMBL" id="QGG48096.1"/>
    </source>
</evidence>
<dbReference type="EMBL" id="CP045875">
    <property type="protein sequence ID" value="QGG48096.1"/>
    <property type="molecule type" value="Genomic_DNA"/>
</dbReference>
<dbReference type="InterPro" id="IPR020139">
    <property type="entry name" value="DUF2642"/>
</dbReference>
<accession>A0A5Q2N3C6</accession>
<dbReference type="Pfam" id="PF10842">
    <property type="entry name" value="DUF2642"/>
    <property type="match status" value="1"/>
</dbReference>
<evidence type="ECO:0000313" key="2">
    <source>
        <dbReference type="Proteomes" id="UP000366051"/>
    </source>
</evidence>
<keyword evidence="2" id="KW-1185">Reference proteome</keyword>
<proteinExistence type="predicted"/>
<organism evidence="1 2">
    <name type="scientific">Heliorestis convoluta</name>
    <dbReference type="NCBI Taxonomy" id="356322"/>
    <lineage>
        <taxon>Bacteria</taxon>
        <taxon>Bacillati</taxon>
        <taxon>Bacillota</taxon>
        <taxon>Clostridia</taxon>
        <taxon>Eubacteriales</taxon>
        <taxon>Heliobacteriaceae</taxon>
        <taxon>Heliorestis</taxon>
    </lineage>
</organism>
<gene>
    <name evidence="1" type="ORF">FTV88_1998</name>
</gene>
<protein>
    <recommendedName>
        <fullName evidence="3">DUF2642 domain-containing protein</fullName>
    </recommendedName>
</protein>
<dbReference type="RefSeq" id="WP_207707846.1">
    <property type="nucleotide sequence ID" value="NZ_CP045875.1"/>
</dbReference>
<sequence>MYDNGNGPYPPMAPQMATKRPTQVEFVEPYVYGALRSLTSKRVIVETPRGTVSGNLVEVKPDHVVVQDRDSTFFVRMREIIWVMPVDN</sequence>
<dbReference type="AlphaFoldDB" id="A0A5Q2N3C6"/>
<reference evidence="2" key="1">
    <citation type="submission" date="2019-11" db="EMBL/GenBank/DDBJ databases">
        <title>Genome sequence of Heliorestis convoluta strain HH, an alkaliphilic and minimalistic phototrophic bacterium from a soda lake in Egypt.</title>
        <authorList>
            <person name="Dewey E.D."/>
            <person name="Stokes L.M."/>
            <person name="Burchell B.M."/>
            <person name="Shaffer K.N."/>
            <person name="Huntington A.M."/>
            <person name="Baker J.M."/>
            <person name="Nadendla S."/>
            <person name="Giglio M.G."/>
            <person name="Touchman J.W."/>
            <person name="Blankenship R.E."/>
            <person name="Madigan M.T."/>
            <person name="Sattley W.M."/>
        </authorList>
    </citation>
    <scope>NUCLEOTIDE SEQUENCE [LARGE SCALE GENOMIC DNA]</scope>
    <source>
        <strain evidence="2">HH</strain>
    </source>
</reference>
<name>A0A5Q2N3C6_9FIRM</name>
<dbReference type="Proteomes" id="UP000366051">
    <property type="component" value="Chromosome"/>
</dbReference>
<dbReference type="KEGG" id="hcv:FTV88_1998"/>